<dbReference type="AlphaFoldDB" id="A0A2T5VED9"/>
<comment type="catalytic activity">
    <reaction evidence="10 11">
        <text>(S)-dihydroorotate + a quinone = orotate + a quinol</text>
        <dbReference type="Rhea" id="RHEA:30187"/>
        <dbReference type="ChEBI" id="CHEBI:24646"/>
        <dbReference type="ChEBI" id="CHEBI:30839"/>
        <dbReference type="ChEBI" id="CHEBI:30864"/>
        <dbReference type="ChEBI" id="CHEBI:132124"/>
        <dbReference type="EC" id="1.3.5.2"/>
    </reaction>
</comment>
<feature type="binding site" evidence="11">
    <location>
        <position position="141"/>
    </location>
    <ligand>
        <name>FMN</name>
        <dbReference type="ChEBI" id="CHEBI:58210"/>
    </ligand>
</feature>
<comment type="caution">
    <text evidence="13">The sequence shown here is derived from an EMBL/GenBank/DDBJ whole genome shotgun (WGS) entry which is preliminary data.</text>
</comment>
<feature type="active site" description="Nucleophile" evidence="11">
    <location>
        <position position="175"/>
    </location>
</feature>
<dbReference type="UniPathway" id="UPA00070">
    <property type="reaction ID" value="UER00946"/>
</dbReference>
<dbReference type="GO" id="GO:0006207">
    <property type="term" value="P:'de novo' pyrimidine nucleobase biosynthetic process"/>
    <property type="evidence" value="ECO:0007669"/>
    <property type="project" value="UniProtKB-UniRule"/>
</dbReference>
<comment type="function">
    <text evidence="1 11">Catalyzes the conversion of dihydroorotate to orotate with quinone as electron acceptor.</text>
</comment>
<dbReference type="EMBL" id="QAYG01000001">
    <property type="protein sequence ID" value="PTW62122.1"/>
    <property type="molecule type" value="Genomic_DNA"/>
</dbReference>
<feature type="binding site" evidence="11">
    <location>
        <position position="172"/>
    </location>
    <ligand>
        <name>FMN</name>
        <dbReference type="ChEBI" id="CHEBI:58210"/>
    </ligand>
</feature>
<reference evidence="13 14" key="1">
    <citation type="submission" date="2018-04" db="EMBL/GenBank/DDBJ databases">
        <title>Genomic Encyclopedia of Archaeal and Bacterial Type Strains, Phase II (KMG-II): from individual species to whole genera.</title>
        <authorList>
            <person name="Goeker M."/>
        </authorList>
    </citation>
    <scope>NUCLEOTIDE SEQUENCE [LARGE SCALE GENOMIC DNA]</scope>
    <source>
        <strain evidence="13 14">DSM 23382</strain>
    </source>
</reference>
<dbReference type="HAMAP" id="MF_00225">
    <property type="entry name" value="DHO_dh_type2"/>
    <property type="match status" value="1"/>
</dbReference>
<dbReference type="InterPro" id="IPR013785">
    <property type="entry name" value="Aldolase_TIM"/>
</dbReference>
<dbReference type="SUPFAM" id="SSF51395">
    <property type="entry name" value="FMN-linked oxidoreductases"/>
    <property type="match status" value="1"/>
</dbReference>
<feature type="binding site" evidence="11">
    <location>
        <begin position="246"/>
        <end position="247"/>
    </location>
    <ligand>
        <name>substrate</name>
    </ligand>
</feature>
<feature type="binding site" evidence="11">
    <location>
        <position position="217"/>
    </location>
    <ligand>
        <name>FMN</name>
        <dbReference type="ChEBI" id="CHEBI:58210"/>
    </ligand>
</feature>
<dbReference type="PROSITE" id="PS00911">
    <property type="entry name" value="DHODEHASE_1"/>
    <property type="match status" value="1"/>
</dbReference>
<feature type="binding site" evidence="11">
    <location>
        <position position="172"/>
    </location>
    <ligand>
        <name>substrate</name>
    </ligand>
</feature>
<evidence type="ECO:0000259" key="12">
    <source>
        <dbReference type="Pfam" id="PF01180"/>
    </source>
</evidence>
<sequence>MIGSLVNRFGRQAMLRLAPETAHHLTIRALSTGLVPACPRKVDAKLRCAVLGLDFPNPLGLAAGFDKNGEVADALLAQGFGFVEVGTVTPKPQPGNPSPRIFRSPADRALINRMGFNNDGHAAMRRRLERRRARGGLVAVNIGANKTSDDRVADYVAGIEAFADLASFFTINISSPNTPGLRDLQARDALSVLLEHTLAARDAATTRIGRRVPVVVKIAPDVDASGLEDICAEIVEREVDGLIVSNTTLSREGVSDPAVAREAGGLSGRPLFQKSTAMLARTRRLVGPDLPLIGVGGIDSGETAWAKIAAGADLIQIYTGFIYEGPELIGRILDHLAEKLDEKGFGSLAEAVGCELDAWAERGSA</sequence>
<dbReference type="Pfam" id="PF01180">
    <property type="entry name" value="DHO_dh"/>
    <property type="match status" value="1"/>
</dbReference>
<evidence type="ECO:0000256" key="11">
    <source>
        <dbReference type="HAMAP-Rule" id="MF_00225"/>
    </source>
</evidence>
<dbReference type="InterPro" id="IPR005719">
    <property type="entry name" value="Dihydroorotate_DH_2"/>
</dbReference>
<dbReference type="NCBIfam" id="TIGR01036">
    <property type="entry name" value="pyrD_sub2"/>
    <property type="match status" value="1"/>
</dbReference>
<evidence type="ECO:0000256" key="3">
    <source>
        <dbReference type="ARBA" id="ARBA00005161"/>
    </source>
</evidence>
<dbReference type="GO" id="GO:0044205">
    <property type="term" value="P:'de novo' UMP biosynthetic process"/>
    <property type="evidence" value="ECO:0007669"/>
    <property type="project" value="UniProtKB-UniRule"/>
</dbReference>
<evidence type="ECO:0000313" key="14">
    <source>
        <dbReference type="Proteomes" id="UP000244081"/>
    </source>
</evidence>
<feature type="binding site" evidence="11">
    <location>
        <begin position="63"/>
        <end position="67"/>
    </location>
    <ligand>
        <name>FMN</name>
        <dbReference type="ChEBI" id="CHEBI:58210"/>
    </ligand>
</feature>
<feature type="binding site" evidence="11">
    <location>
        <begin position="112"/>
        <end position="116"/>
    </location>
    <ligand>
        <name>substrate</name>
    </ligand>
</feature>
<evidence type="ECO:0000256" key="10">
    <source>
        <dbReference type="ARBA" id="ARBA00048639"/>
    </source>
</evidence>
<dbReference type="NCBIfam" id="NF003652">
    <property type="entry name" value="PRK05286.2-5"/>
    <property type="match status" value="1"/>
</dbReference>
<feature type="domain" description="Dihydroorotate dehydrogenase catalytic" evidence="12">
    <location>
        <begin position="46"/>
        <end position="340"/>
    </location>
</feature>
<dbReference type="GO" id="GO:0005737">
    <property type="term" value="C:cytoplasm"/>
    <property type="evidence" value="ECO:0007669"/>
    <property type="project" value="InterPro"/>
</dbReference>
<evidence type="ECO:0000313" key="13">
    <source>
        <dbReference type="EMBL" id="PTW62122.1"/>
    </source>
</evidence>
<keyword evidence="5 11" id="KW-0285">Flavoprotein</keyword>
<keyword evidence="8 11" id="KW-0560">Oxidoreductase</keyword>
<feature type="binding site" evidence="11">
    <location>
        <position position="177"/>
    </location>
    <ligand>
        <name>substrate</name>
    </ligand>
</feature>
<keyword evidence="11" id="KW-1003">Cell membrane</keyword>
<dbReference type="InterPro" id="IPR050074">
    <property type="entry name" value="DHO_dehydrogenase"/>
</dbReference>
<dbReference type="Gene3D" id="3.20.20.70">
    <property type="entry name" value="Aldolase class I"/>
    <property type="match status" value="1"/>
</dbReference>
<evidence type="ECO:0000256" key="6">
    <source>
        <dbReference type="ARBA" id="ARBA00022643"/>
    </source>
</evidence>
<comment type="subunit">
    <text evidence="11">Monomer.</text>
</comment>
<comment type="cofactor">
    <cofactor evidence="11">
        <name>FMN</name>
        <dbReference type="ChEBI" id="CHEBI:58210"/>
    </cofactor>
    <text evidence="11">Binds 1 FMN per subunit.</text>
</comment>
<feature type="binding site" evidence="11">
    <location>
        <position position="297"/>
    </location>
    <ligand>
        <name>FMN</name>
        <dbReference type="ChEBI" id="CHEBI:58210"/>
    </ligand>
</feature>
<accession>A0A2T5VED9</accession>
<name>A0A2T5VED9_9HYPH</name>
<feature type="binding site" evidence="11">
    <location>
        <position position="87"/>
    </location>
    <ligand>
        <name>FMN</name>
        <dbReference type="ChEBI" id="CHEBI:58210"/>
    </ligand>
</feature>
<dbReference type="NCBIfam" id="NF003645">
    <property type="entry name" value="PRK05286.1-2"/>
    <property type="match status" value="1"/>
</dbReference>
<dbReference type="InterPro" id="IPR005720">
    <property type="entry name" value="Dihydroorotate_DH_cat"/>
</dbReference>
<gene>
    <name evidence="11" type="primary">pyrD</name>
    <name evidence="13" type="ORF">C8N35_101157</name>
</gene>
<evidence type="ECO:0000256" key="7">
    <source>
        <dbReference type="ARBA" id="ARBA00022975"/>
    </source>
</evidence>
<dbReference type="RefSeq" id="WP_107987736.1">
    <property type="nucleotide sequence ID" value="NZ_QAYG01000001.1"/>
</dbReference>
<evidence type="ECO:0000256" key="2">
    <source>
        <dbReference type="ARBA" id="ARBA00004370"/>
    </source>
</evidence>
<feature type="binding site" evidence="11">
    <location>
        <begin position="318"/>
        <end position="319"/>
    </location>
    <ligand>
        <name>FMN</name>
        <dbReference type="ChEBI" id="CHEBI:58210"/>
    </ligand>
</feature>
<dbReference type="Proteomes" id="UP000244081">
    <property type="component" value="Unassembled WGS sequence"/>
</dbReference>
<organism evidence="13 14">
    <name type="scientific">Breoghania corrubedonensis</name>
    <dbReference type="NCBI Taxonomy" id="665038"/>
    <lineage>
        <taxon>Bacteria</taxon>
        <taxon>Pseudomonadati</taxon>
        <taxon>Pseudomonadota</taxon>
        <taxon>Alphaproteobacteria</taxon>
        <taxon>Hyphomicrobiales</taxon>
        <taxon>Stappiaceae</taxon>
        <taxon>Breoghania</taxon>
    </lineage>
</organism>
<keyword evidence="6 11" id="KW-0288">FMN</keyword>
<dbReference type="GO" id="GO:0106430">
    <property type="term" value="F:dihydroorotate dehydrogenase (quinone) activity"/>
    <property type="evidence" value="ECO:0007669"/>
    <property type="project" value="UniProtKB-EC"/>
</dbReference>
<comment type="subcellular location">
    <subcellularLocation>
        <location evidence="11">Cell membrane</location>
        <topology evidence="11">Peripheral membrane protein</topology>
    </subcellularLocation>
    <subcellularLocation>
        <location evidence="2">Membrane</location>
    </subcellularLocation>
</comment>
<dbReference type="PANTHER" id="PTHR48109:SF4">
    <property type="entry name" value="DIHYDROOROTATE DEHYDROGENASE (QUINONE), MITOCHONDRIAL"/>
    <property type="match status" value="1"/>
</dbReference>
<keyword evidence="14" id="KW-1185">Reference proteome</keyword>
<evidence type="ECO:0000256" key="4">
    <source>
        <dbReference type="ARBA" id="ARBA00005359"/>
    </source>
</evidence>
<dbReference type="PANTHER" id="PTHR48109">
    <property type="entry name" value="DIHYDROOROTATE DEHYDROGENASE (QUINONE), MITOCHONDRIAL-RELATED"/>
    <property type="match status" value="1"/>
</dbReference>
<dbReference type="OrthoDB" id="9802377at2"/>
<feature type="binding site" evidence="11">
    <location>
        <position position="245"/>
    </location>
    <ligand>
        <name>FMN</name>
        <dbReference type="ChEBI" id="CHEBI:58210"/>
    </ligand>
</feature>
<dbReference type="EC" id="1.3.5.2" evidence="11"/>
<evidence type="ECO:0000256" key="1">
    <source>
        <dbReference type="ARBA" id="ARBA00003125"/>
    </source>
</evidence>
<protein>
    <recommendedName>
        <fullName evidence="11">Dihydroorotate dehydrogenase (quinone)</fullName>
        <ecNumber evidence="11">1.3.5.2</ecNumber>
    </recommendedName>
    <alternativeName>
        <fullName evidence="11">DHOdehase</fullName>
        <shortName evidence="11">DHOD</shortName>
        <shortName evidence="11">DHODase</shortName>
    </alternativeName>
    <alternativeName>
        <fullName evidence="11">Dihydroorotate oxidase</fullName>
    </alternativeName>
</protein>
<dbReference type="InterPro" id="IPR001295">
    <property type="entry name" value="Dihydroorotate_DH_CS"/>
</dbReference>
<dbReference type="GO" id="GO:0005886">
    <property type="term" value="C:plasma membrane"/>
    <property type="evidence" value="ECO:0007669"/>
    <property type="project" value="UniProtKB-SubCell"/>
</dbReference>
<evidence type="ECO:0000256" key="5">
    <source>
        <dbReference type="ARBA" id="ARBA00022630"/>
    </source>
</evidence>
<feature type="binding site" evidence="11">
    <location>
        <position position="67"/>
    </location>
    <ligand>
        <name>substrate</name>
    </ligand>
</feature>
<proteinExistence type="inferred from homology"/>
<feature type="binding site" evidence="11">
    <location>
        <position position="268"/>
    </location>
    <ligand>
        <name>FMN</name>
        <dbReference type="ChEBI" id="CHEBI:58210"/>
    </ligand>
</feature>
<comment type="pathway">
    <text evidence="3 11">Pyrimidine metabolism; UMP biosynthesis via de novo pathway; orotate from (S)-dihydroorotate (quinone route): step 1/1.</text>
</comment>
<dbReference type="CDD" id="cd04738">
    <property type="entry name" value="DHOD_2_like"/>
    <property type="match status" value="1"/>
</dbReference>
<evidence type="ECO:0000256" key="8">
    <source>
        <dbReference type="ARBA" id="ARBA00023002"/>
    </source>
</evidence>
<evidence type="ECO:0000256" key="9">
    <source>
        <dbReference type="ARBA" id="ARBA00023136"/>
    </source>
</evidence>
<keyword evidence="9 11" id="KW-0472">Membrane</keyword>
<dbReference type="PROSITE" id="PS00912">
    <property type="entry name" value="DHODEHASE_2"/>
    <property type="match status" value="1"/>
</dbReference>
<keyword evidence="7 11" id="KW-0665">Pyrimidine biosynthesis</keyword>
<comment type="similarity">
    <text evidence="4 11">Belongs to the dihydroorotate dehydrogenase family. Type 2 subfamily.</text>
</comment>